<reference evidence="7 8" key="1">
    <citation type="journal article" date="2014" name="Genome Announc.">
        <title>Draft Genome Sequence of Lysobacter capsici AZ78, a Bacterium Antagonistic to Plant-Pathogenic Oomycetes.</title>
        <authorList>
            <person name="Puopolo G."/>
            <person name="Sonego P."/>
            <person name="Engelen K."/>
            <person name="Pertot I."/>
        </authorList>
    </citation>
    <scope>NUCLEOTIDE SEQUENCE [LARGE SCALE GENOMIC DNA]</scope>
    <source>
        <strain evidence="7 8">AZ78</strain>
    </source>
</reference>
<dbReference type="InterPro" id="IPR018060">
    <property type="entry name" value="HTH_AraC"/>
</dbReference>
<dbReference type="EMBL" id="JAJA02000001">
    <property type="protein sequence ID" value="KWS02999.1"/>
    <property type="molecule type" value="Genomic_DNA"/>
</dbReference>
<dbReference type="Gene3D" id="2.60.120.10">
    <property type="entry name" value="Jelly Rolls"/>
    <property type="match status" value="1"/>
</dbReference>
<evidence type="ECO:0000313" key="8">
    <source>
        <dbReference type="Proteomes" id="UP000023435"/>
    </source>
</evidence>
<keyword evidence="8" id="KW-1185">Reference proteome</keyword>
<evidence type="ECO:0000256" key="4">
    <source>
        <dbReference type="ARBA" id="ARBA00023159"/>
    </source>
</evidence>
<name>A0A108U5M6_9GAMM</name>
<organism evidence="7 8">
    <name type="scientific">Lysobacter capsici AZ78</name>
    <dbReference type="NCBI Taxonomy" id="1444315"/>
    <lineage>
        <taxon>Bacteria</taxon>
        <taxon>Pseudomonadati</taxon>
        <taxon>Pseudomonadota</taxon>
        <taxon>Gammaproteobacteria</taxon>
        <taxon>Lysobacterales</taxon>
        <taxon>Lysobacteraceae</taxon>
        <taxon>Lysobacter</taxon>
    </lineage>
</organism>
<dbReference type="InterPro" id="IPR003313">
    <property type="entry name" value="AraC-bd"/>
</dbReference>
<dbReference type="SMART" id="SM00342">
    <property type="entry name" value="HTH_ARAC"/>
    <property type="match status" value="1"/>
</dbReference>
<dbReference type="Gene3D" id="1.10.10.60">
    <property type="entry name" value="Homeodomain-like"/>
    <property type="match status" value="1"/>
</dbReference>
<evidence type="ECO:0000256" key="2">
    <source>
        <dbReference type="ARBA" id="ARBA00023015"/>
    </source>
</evidence>
<keyword evidence="5" id="KW-0804">Transcription</keyword>
<keyword evidence="2" id="KW-0805">Transcription regulation</keyword>
<dbReference type="InterPro" id="IPR014710">
    <property type="entry name" value="RmlC-like_jellyroll"/>
</dbReference>
<keyword evidence="4" id="KW-0010">Activator</keyword>
<evidence type="ECO:0000313" key="7">
    <source>
        <dbReference type="EMBL" id="KWS02999.1"/>
    </source>
</evidence>
<dbReference type="GO" id="GO:0003700">
    <property type="term" value="F:DNA-binding transcription factor activity"/>
    <property type="evidence" value="ECO:0007669"/>
    <property type="project" value="InterPro"/>
</dbReference>
<dbReference type="Pfam" id="PF12833">
    <property type="entry name" value="HTH_18"/>
    <property type="match status" value="1"/>
</dbReference>
<feature type="domain" description="HTH araC/xylS-type" evidence="6">
    <location>
        <begin position="157"/>
        <end position="257"/>
    </location>
</feature>
<evidence type="ECO:0000256" key="1">
    <source>
        <dbReference type="ARBA" id="ARBA00022491"/>
    </source>
</evidence>
<evidence type="ECO:0000256" key="3">
    <source>
        <dbReference type="ARBA" id="ARBA00023125"/>
    </source>
</evidence>
<accession>A0A108U5M6</accession>
<dbReference type="OrthoDB" id="9804543at2"/>
<dbReference type="GO" id="GO:0043565">
    <property type="term" value="F:sequence-specific DNA binding"/>
    <property type="evidence" value="ECO:0007669"/>
    <property type="project" value="InterPro"/>
</dbReference>
<evidence type="ECO:0000256" key="5">
    <source>
        <dbReference type="ARBA" id="ARBA00023163"/>
    </source>
</evidence>
<dbReference type="CDD" id="cd06124">
    <property type="entry name" value="cupin_NimR-like_N"/>
    <property type="match status" value="1"/>
</dbReference>
<dbReference type="PANTHER" id="PTHR11019:SF159">
    <property type="entry name" value="TRANSCRIPTIONAL REGULATOR-RELATED"/>
    <property type="match status" value="1"/>
</dbReference>
<dbReference type="Pfam" id="PF02311">
    <property type="entry name" value="AraC_binding"/>
    <property type="match status" value="1"/>
</dbReference>
<keyword evidence="1" id="KW-0678">Repressor</keyword>
<keyword evidence="3" id="KW-0238">DNA-binding</keyword>
<dbReference type="InterPro" id="IPR011051">
    <property type="entry name" value="RmlC_Cupin_sf"/>
</dbReference>
<dbReference type="SUPFAM" id="SSF46689">
    <property type="entry name" value="Homeodomain-like"/>
    <property type="match status" value="1"/>
</dbReference>
<dbReference type="AlphaFoldDB" id="A0A108U5M6"/>
<dbReference type="PANTHER" id="PTHR11019">
    <property type="entry name" value="HTH-TYPE TRANSCRIPTIONAL REGULATOR NIMR"/>
    <property type="match status" value="1"/>
</dbReference>
<protein>
    <submittedName>
        <fullName evidence="7">Transcriptional regulator, AraC family</fullName>
    </submittedName>
</protein>
<dbReference type="Proteomes" id="UP000023435">
    <property type="component" value="Unassembled WGS sequence"/>
</dbReference>
<evidence type="ECO:0000259" key="6">
    <source>
        <dbReference type="PROSITE" id="PS01124"/>
    </source>
</evidence>
<gene>
    <name evidence="7" type="ORF">AZ78_0545</name>
</gene>
<dbReference type="RefSeq" id="WP_051547388.1">
    <property type="nucleotide sequence ID" value="NZ_JAJA02000001.1"/>
</dbReference>
<dbReference type="InterPro" id="IPR009057">
    <property type="entry name" value="Homeodomain-like_sf"/>
</dbReference>
<sequence>MRNVQATLADQLPGRIVATSNEYPSHHRIARHKHRRSQLLYAAHGIMVVGTETGRWIVPPERAAWVPSGMAHDVHVLAQISTRSIYIEPEVSAALPRDCRVIGVSPLMRQLLLETLDLPLQSESGSGSRPDLIYSLIVHEIERAPVLPLDIPFPADPRLTKRCRAYLAHPSPHDSIDDWCADLAMSRRTFTRRFRAETGTSFAQWCRQAAIFAALPRLAAGEAITALALDLGYESASAFTTMFKRLIGMPPSRYLAVSNPMREVAVPMRGTMRGLDG</sequence>
<comment type="caution">
    <text evidence="7">The sequence shown here is derived from an EMBL/GenBank/DDBJ whole genome shotgun (WGS) entry which is preliminary data.</text>
</comment>
<dbReference type="InterPro" id="IPR020449">
    <property type="entry name" value="Tscrpt_reg_AraC-type_HTH"/>
</dbReference>
<dbReference type="SUPFAM" id="SSF51182">
    <property type="entry name" value="RmlC-like cupins"/>
    <property type="match status" value="1"/>
</dbReference>
<dbReference type="FunFam" id="1.10.10.60:FF:000132">
    <property type="entry name" value="AraC family transcriptional regulator"/>
    <property type="match status" value="1"/>
</dbReference>
<dbReference type="PROSITE" id="PS01124">
    <property type="entry name" value="HTH_ARAC_FAMILY_2"/>
    <property type="match status" value="1"/>
</dbReference>
<dbReference type="PRINTS" id="PR00032">
    <property type="entry name" value="HTHARAC"/>
</dbReference>
<proteinExistence type="predicted"/>